<name>A0A8X6M712_9ARAC</name>
<dbReference type="Proteomes" id="UP000886998">
    <property type="component" value="Unassembled WGS sequence"/>
</dbReference>
<accession>A0A8X6M712</accession>
<evidence type="ECO:0000256" key="1">
    <source>
        <dbReference type="SAM" id="MobiDB-lite"/>
    </source>
</evidence>
<organism evidence="2 3">
    <name type="scientific">Trichonephila inaurata madagascariensis</name>
    <dbReference type="NCBI Taxonomy" id="2747483"/>
    <lineage>
        <taxon>Eukaryota</taxon>
        <taxon>Metazoa</taxon>
        <taxon>Ecdysozoa</taxon>
        <taxon>Arthropoda</taxon>
        <taxon>Chelicerata</taxon>
        <taxon>Arachnida</taxon>
        <taxon>Araneae</taxon>
        <taxon>Araneomorphae</taxon>
        <taxon>Entelegynae</taxon>
        <taxon>Araneoidea</taxon>
        <taxon>Nephilidae</taxon>
        <taxon>Trichonephila</taxon>
        <taxon>Trichonephila inaurata</taxon>
    </lineage>
</organism>
<evidence type="ECO:0000313" key="2">
    <source>
        <dbReference type="EMBL" id="GFS30980.1"/>
    </source>
</evidence>
<feature type="compositionally biased region" description="Basic and acidic residues" evidence="1">
    <location>
        <begin position="1"/>
        <end position="14"/>
    </location>
</feature>
<comment type="caution">
    <text evidence="2">The sequence shown here is derived from an EMBL/GenBank/DDBJ whole genome shotgun (WGS) entry which is preliminary data.</text>
</comment>
<gene>
    <name evidence="2" type="ORF">TNIN_443801</name>
</gene>
<feature type="region of interest" description="Disordered" evidence="1">
    <location>
        <begin position="1"/>
        <end position="35"/>
    </location>
</feature>
<evidence type="ECO:0000313" key="3">
    <source>
        <dbReference type="Proteomes" id="UP000886998"/>
    </source>
</evidence>
<protein>
    <submittedName>
        <fullName evidence="2">Uncharacterized protein</fullName>
    </submittedName>
</protein>
<dbReference type="AlphaFoldDB" id="A0A8X6M712"/>
<keyword evidence="3" id="KW-1185">Reference proteome</keyword>
<proteinExistence type="predicted"/>
<dbReference type="EMBL" id="BMAV01024204">
    <property type="protein sequence ID" value="GFS30980.1"/>
    <property type="molecule type" value="Genomic_DNA"/>
</dbReference>
<sequence length="133" mass="15239">MKRKNDHPVTEKTNLHSSWNGSVEVPFTQNPRRKQRNLNSLPRNAQYLEHTLPIFCAPISCCKVDSHALRNSLRVPDEIRKSFHPLIPDLQTSDLDRVRRGLRGRRALPNPNGILLVSFRINPLTATPLHPRA</sequence>
<reference evidence="2" key="1">
    <citation type="submission" date="2020-08" db="EMBL/GenBank/DDBJ databases">
        <title>Multicomponent nature underlies the extraordinary mechanical properties of spider dragline silk.</title>
        <authorList>
            <person name="Kono N."/>
            <person name="Nakamura H."/>
            <person name="Mori M."/>
            <person name="Yoshida Y."/>
            <person name="Ohtoshi R."/>
            <person name="Malay A.D."/>
            <person name="Moran D.A.P."/>
            <person name="Tomita M."/>
            <person name="Numata K."/>
            <person name="Arakawa K."/>
        </authorList>
    </citation>
    <scope>NUCLEOTIDE SEQUENCE</scope>
</reference>